<accession>A0A6P4Y6Y2</accession>
<dbReference type="KEGG" id="bbel:109466790"/>
<feature type="compositionally biased region" description="Polar residues" evidence="1">
    <location>
        <begin position="399"/>
        <end position="417"/>
    </location>
</feature>
<dbReference type="RefSeq" id="XP_019620178.1">
    <property type="nucleotide sequence ID" value="XM_019764619.1"/>
</dbReference>
<dbReference type="PANTHER" id="PTHR35270:SF2">
    <property type="entry name" value="FUSELESS, ISOFORM A"/>
    <property type="match status" value="1"/>
</dbReference>
<dbReference type="Pfam" id="PF15993">
    <property type="entry name" value="Fuseless"/>
    <property type="match status" value="1"/>
</dbReference>
<protein>
    <submittedName>
        <fullName evidence="4">Uncharacterized protein LOC109466790</fullName>
    </submittedName>
</protein>
<feature type="compositionally biased region" description="Polar residues" evidence="1">
    <location>
        <begin position="18"/>
        <end position="34"/>
    </location>
</feature>
<organism evidence="3 4">
    <name type="scientific">Branchiostoma belcheri</name>
    <name type="common">Amphioxus</name>
    <dbReference type="NCBI Taxonomy" id="7741"/>
    <lineage>
        <taxon>Eukaryota</taxon>
        <taxon>Metazoa</taxon>
        <taxon>Chordata</taxon>
        <taxon>Cephalochordata</taxon>
        <taxon>Leptocardii</taxon>
        <taxon>Amphioxiformes</taxon>
        <taxon>Branchiostomatidae</taxon>
        <taxon>Branchiostoma</taxon>
    </lineage>
</organism>
<keyword evidence="2" id="KW-0812">Transmembrane</keyword>
<feature type="transmembrane region" description="Helical" evidence="2">
    <location>
        <begin position="218"/>
        <end position="239"/>
    </location>
</feature>
<reference evidence="4" key="1">
    <citation type="submission" date="2025-08" db="UniProtKB">
        <authorList>
            <consortium name="RefSeq"/>
        </authorList>
    </citation>
    <scope>IDENTIFICATION</scope>
    <source>
        <tissue evidence="4">Gonad</tissue>
    </source>
</reference>
<feature type="region of interest" description="Disordered" evidence="1">
    <location>
        <begin position="396"/>
        <end position="417"/>
    </location>
</feature>
<keyword evidence="3" id="KW-1185">Reference proteome</keyword>
<dbReference type="GeneID" id="109466790"/>
<evidence type="ECO:0000256" key="2">
    <source>
        <dbReference type="SAM" id="Phobius"/>
    </source>
</evidence>
<sequence length="417" mass="46663">MDEPACVGVQLLGNHASTSAQNDVRSSPSESSNVYHHHQHQTTRESNNISHWQEILRWRWVDFLVTMLIIGPLTVAYWRGTWSLMNVYLFPNNDVISAWASFAIGTSVILMLNFCQGNLTNRLTRRQDVLFHVLLRIYIYVFGFSVVNHWRGCWYVLDAHTNVTVLSAVISVVVPLPILLALRACGNLVASPGVILVDFCDAPFRIGTRFAAEASFSWAFAGDVVLTVVIIGSLVVVSWRGLWLLFDIFLFQTDPEHSSWTSVGIGYGTLVLLALLETPVSNLLRKTRELFPRIVLEDIFKLAAWLGVLSVWRGLWLVCDYHILPDRPVQSYLLTHVVGIGGLYLMQAGRSVLVAGCVVDGDTADGTGVRMGRYLEQVCPKLVRLSTEQVSDQRCHSDWGQQTTSSSQDVVHYETSL</sequence>
<keyword evidence="2" id="KW-1133">Transmembrane helix</keyword>
<feature type="transmembrane region" description="Helical" evidence="2">
    <location>
        <begin position="259"/>
        <end position="278"/>
    </location>
</feature>
<feature type="transmembrane region" description="Helical" evidence="2">
    <location>
        <begin position="129"/>
        <end position="147"/>
    </location>
</feature>
<dbReference type="Proteomes" id="UP000515135">
    <property type="component" value="Unplaced"/>
</dbReference>
<evidence type="ECO:0000313" key="4">
    <source>
        <dbReference type="RefSeq" id="XP_019620178.1"/>
    </source>
</evidence>
<keyword evidence="2" id="KW-0472">Membrane</keyword>
<proteinExistence type="predicted"/>
<feature type="transmembrane region" description="Helical" evidence="2">
    <location>
        <begin position="159"/>
        <end position="182"/>
    </location>
</feature>
<dbReference type="AlphaFoldDB" id="A0A6P4Y6Y2"/>
<feature type="region of interest" description="Disordered" evidence="1">
    <location>
        <begin position="18"/>
        <end position="42"/>
    </location>
</feature>
<dbReference type="OrthoDB" id="45313at2759"/>
<dbReference type="PANTHER" id="PTHR35270">
    <property type="entry name" value="FUSELESS, ISOFORM A"/>
    <property type="match status" value="1"/>
</dbReference>
<evidence type="ECO:0000256" key="1">
    <source>
        <dbReference type="SAM" id="MobiDB-lite"/>
    </source>
</evidence>
<gene>
    <name evidence="4" type="primary">LOC109466790</name>
</gene>
<evidence type="ECO:0000313" key="3">
    <source>
        <dbReference type="Proteomes" id="UP000515135"/>
    </source>
</evidence>
<feature type="transmembrane region" description="Helical" evidence="2">
    <location>
        <begin position="60"/>
        <end position="78"/>
    </location>
</feature>
<dbReference type="InterPro" id="IPR032751">
    <property type="entry name" value="Fuseless"/>
</dbReference>
<name>A0A6P4Y6Y2_BRABE</name>
<feature type="transmembrane region" description="Helical" evidence="2">
    <location>
        <begin position="98"/>
        <end position="117"/>
    </location>
</feature>